<dbReference type="PANTHER" id="PTHR11802">
    <property type="entry name" value="SERINE PROTEASE FAMILY S10 SERINE CARBOXYPEPTIDASE"/>
    <property type="match status" value="1"/>
</dbReference>
<dbReference type="Pfam" id="PF00450">
    <property type="entry name" value="Peptidase_S10"/>
    <property type="match status" value="1"/>
</dbReference>
<dbReference type="Gene3D" id="3.40.50.1820">
    <property type="entry name" value="alpha/beta hydrolase"/>
    <property type="match status" value="1"/>
</dbReference>
<dbReference type="PRINTS" id="PR00724">
    <property type="entry name" value="CRBOXYPTASEC"/>
</dbReference>
<dbReference type="EMBL" id="JBFOLK010000008">
    <property type="protein sequence ID" value="KAL2491274.1"/>
    <property type="molecule type" value="Genomic_DNA"/>
</dbReference>
<gene>
    <name evidence="3" type="ORF">Adt_26902</name>
</gene>
<dbReference type="AlphaFoldDB" id="A0ABD1RWB0"/>
<comment type="caution">
    <text evidence="3">The sequence shown here is derived from an EMBL/GenBank/DDBJ whole genome shotgun (WGS) entry which is preliminary data.</text>
</comment>
<comment type="similarity">
    <text evidence="1">Belongs to the peptidase S10 family.</text>
</comment>
<dbReference type="Proteomes" id="UP001604336">
    <property type="component" value="Unassembled WGS sequence"/>
</dbReference>
<dbReference type="InterPro" id="IPR029058">
    <property type="entry name" value="AB_hydrolase_fold"/>
</dbReference>
<feature type="signal peptide" evidence="2">
    <location>
        <begin position="1"/>
        <end position="30"/>
    </location>
</feature>
<protein>
    <submittedName>
        <fullName evidence="3">Serine carboxypeptidase-like 18</fullName>
    </submittedName>
</protein>
<evidence type="ECO:0000313" key="3">
    <source>
        <dbReference type="EMBL" id="KAL2491274.1"/>
    </source>
</evidence>
<evidence type="ECO:0000256" key="2">
    <source>
        <dbReference type="SAM" id="SignalP"/>
    </source>
</evidence>
<dbReference type="SUPFAM" id="SSF53474">
    <property type="entry name" value="alpha/beta-Hydrolases"/>
    <property type="match status" value="1"/>
</dbReference>
<keyword evidence="2" id="KW-0732">Signal</keyword>
<name>A0ABD1RWB0_9LAMI</name>
<sequence length="159" mass="18384">MEQNHNPLSRLFRVIIRVLCLSNLKPDTLAWVNMNKSRYFTISLSQKGTQRKILLCFGSLVDPGCTGFYPLVFEFGPIKFDISSFNGSLPSFILNPYSWTKIANILFLDQPAGTGFSYSNTSEGYHYSDRKAAKDVYTFLRKWLLNHPMFIKNRPIRWS</sequence>
<organism evidence="3 4">
    <name type="scientific">Abeliophyllum distichum</name>
    <dbReference type="NCBI Taxonomy" id="126358"/>
    <lineage>
        <taxon>Eukaryota</taxon>
        <taxon>Viridiplantae</taxon>
        <taxon>Streptophyta</taxon>
        <taxon>Embryophyta</taxon>
        <taxon>Tracheophyta</taxon>
        <taxon>Spermatophyta</taxon>
        <taxon>Magnoliopsida</taxon>
        <taxon>eudicotyledons</taxon>
        <taxon>Gunneridae</taxon>
        <taxon>Pentapetalae</taxon>
        <taxon>asterids</taxon>
        <taxon>lamiids</taxon>
        <taxon>Lamiales</taxon>
        <taxon>Oleaceae</taxon>
        <taxon>Forsythieae</taxon>
        <taxon>Abeliophyllum</taxon>
    </lineage>
</organism>
<keyword evidence="4" id="KW-1185">Reference proteome</keyword>
<evidence type="ECO:0000256" key="1">
    <source>
        <dbReference type="ARBA" id="ARBA00009431"/>
    </source>
</evidence>
<reference evidence="4" key="1">
    <citation type="submission" date="2024-07" db="EMBL/GenBank/DDBJ databases">
        <title>Two chromosome-level genome assemblies of Korean endemic species Abeliophyllum distichum and Forsythia ovata (Oleaceae).</title>
        <authorList>
            <person name="Jang H."/>
        </authorList>
    </citation>
    <scope>NUCLEOTIDE SEQUENCE [LARGE SCALE GENOMIC DNA]</scope>
</reference>
<feature type="chain" id="PRO_5044772829" evidence="2">
    <location>
        <begin position="31"/>
        <end position="159"/>
    </location>
</feature>
<accession>A0ABD1RWB0</accession>
<dbReference type="PANTHER" id="PTHR11802:SF310">
    <property type="entry name" value="SERINE CARBOXYPEPTIDASE-LIKE 18"/>
    <property type="match status" value="1"/>
</dbReference>
<dbReference type="InterPro" id="IPR001563">
    <property type="entry name" value="Peptidase_S10"/>
</dbReference>
<evidence type="ECO:0000313" key="4">
    <source>
        <dbReference type="Proteomes" id="UP001604336"/>
    </source>
</evidence>
<proteinExistence type="inferred from homology"/>